<proteinExistence type="predicted"/>
<dbReference type="Proteomes" id="UP000591626">
    <property type="component" value="Unassembled WGS sequence"/>
</dbReference>
<dbReference type="InterPro" id="IPR046342">
    <property type="entry name" value="CBS_dom_sf"/>
</dbReference>
<dbReference type="EMBL" id="JAAUVV010000004">
    <property type="protein sequence ID" value="NJJ03409.1"/>
    <property type="molecule type" value="Genomic_DNA"/>
</dbReference>
<keyword evidence="1" id="KW-0129">CBS domain</keyword>
<accession>A0AAP7CBT9</accession>
<dbReference type="RefSeq" id="WP_070423083.1">
    <property type="nucleotide sequence ID" value="NZ_CP083648.1"/>
</dbReference>
<name>A0AAP7CBT9_9CORY</name>
<comment type="caution">
    <text evidence="3">The sequence shown here is derived from an EMBL/GenBank/DDBJ whole genome shotgun (WGS) entry which is preliminary data.</text>
</comment>
<dbReference type="SUPFAM" id="SSF54631">
    <property type="entry name" value="CBS-domain pair"/>
    <property type="match status" value="1"/>
</dbReference>
<evidence type="ECO:0000313" key="4">
    <source>
        <dbReference type="Proteomes" id="UP000591626"/>
    </source>
</evidence>
<dbReference type="Gene3D" id="3.10.580.10">
    <property type="entry name" value="CBS-domain"/>
    <property type="match status" value="1"/>
</dbReference>
<evidence type="ECO:0000313" key="3">
    <source>
        <dbReference type="EMBL" id="NJJ03409.1"/>
    </source>
</evidence>
<reference evidence="3 4" key="1">
    <citation type="submission" date="2020-03" db="EMBL/GenBank/DDBJ databases">
        <title>Draft genome sequences of bacterial isolates from the female urobiome.</title>
        <authorList>
            <person name="Miller-Ensminger T."/>
            <person name="Wolfe A.J."/>
            <person name="Putonti C."/>
        </authorList>
    </citation>
    <scope>NUCLEOTIDE SEQUENCE [LARGE SCALE GENOMIC DNA]</scope>
    <source>
        <strain evidence="3 4">UMB8490</strain>
    </source>
</reference>
<organism evidence="3 4">
    <name type="scientific">Corynebacterium coyleae</name>
    <dbReference type="NCBI Taxonomy" id="53374"/>
    <lineage>
        <taxon>Bacteria</taxon>
        <taxon>Bacillati</taxon>
        <taxon>Actinomycetota</taxon>
        <taxon>Actinomycetes</taxon>
        <taxon>Mycobacteriales</taxon>
        <taxon>Corynebacteriaceae</taxon>
        <taxon>Corynebacterium</taxon>
    </lineage>
</organism>
<evidence type="ECO:0000256" key="1">
    <source>
        <dbReference type="PROSITE-ProRule" id="PRU00703"/>
    </source>
</evidence>
<dbReference type="InterPro" id="IPR000644">
    <property type="entry name" value="CBS_dom"/>
</dbReference>
<dbReference type="PROSITE" id="PS51371">
    <property type="entry name" value="CBS"/>
    <property type="match status" value="1"/>
</dbReference>
<gene>
    <name evidence="3" type="ORF">HC138_03385</name>
</gene>
<dbReference type="AlphaFoldDB" id="A0AAP7CBT9"/>
<feature type="domain" description="CBS" evidence="2">
    <location>
        <begin position="104"/>
        <end position="162"/>
    </location>
</feature>
<dbReference type="Pfam" id="PF00571">
    <property type="entry name" value="CBS"/>
    <property type="match status" value="1"/>
</dbReference>
<protein>
    <submittedName>
        <fullName evidence="3">CBS domain-containing protein</fullName>
    </submittedName>
</protein>
<sequence length="240" mass="26140">MTKSAPNRAIPFLAAFNSIESHLRSELDAKRSDSFTWMVGLAAKKGILARDQAETLREFADLRNAISHGEYDNLRPIAEPLPETVQTIEHLRDAILSPPLALEVVPHQKVVTFTPETDIHEPLKTIATQGLTQFPIYDEGKCVGLLTTNAIARWVAAELTDDDRIPATTVRDVLTHSGKLDHPVFLPRTVTAARAVDALSTPLETGAVPRLAIITEHGKANQRPISVLGATDIPALSQAQ</sequence>
<evidence type="ECO:0000259" key="2">
    <source>
        <dbReference type="PROSITE" id="PS51371"/>
    </source>
</evidence>